<dbReference type="EMBL" id="BPMS01000034">
    <property type="protein sequence ID" value="GIZ90793.1"/>
    <property type="molecule type" value="Genomic_DNA"/>
</dbReference>
<dbReference type="Pfam" id="PF10976">
    <property type="entry name" value="DUF2790"/>
    <property type="match status" value="1"/>
</dbReference>
<dbReference type="RefSeq" id="WP_203791022.1">
    <property type="nucleotide sequence ID" value="NZ_BPMO01000031.1"/>
</dbReference>
<comment type="caution">
    <text evidence="1">The sequence shown here is derived from an EMBL/GenBank/DDBJ whole genome shotgun (WGS) entry which is preliminary data.</text>
</comment>
<dbReference type="AlphaFoldDB" id="A0AA37FNL1"/>
<gene>
    <name evidence="1" type="ORF">KAM435_41200</name>
    <name evidence="2" type="ORF">KAM436_41200</name>
</gene>
<dbReference type="EMBL" id="BPMT01000032">
    <property type="protein sequence ID" value="GIZ95152.1"/>
    <property type="molecule type" value="Genomic_DNA"/>
</dbReference>
<dbReference type="InterPro" id="IPR021245">
    <property type="entry name" value="DUF2790"/>
</dbReference>
<dbReference type="Gene3D" id="2.30.140.50">
    <property type="entry name" value="Protein of unknown function DUF2790"/>
    <property type="match status" value="1"/>
</dbReference>
<name>A0AA37FNL1_AQUAC</name>
<evidence type="ECO:0000313" key="3">
    <source>
        <dbReference type="Proteomes" id="UP000887212"/>
    </source>
</evidence>
<proteinExistence type="predicted"/>
<dbReference type="Proteomes" id="UP000887212">
    <property type="component" value="Unassembled WGS sequence"/>
</dbReference>
<sequence length="67" mass="7794">MGRIAMIRQWSRHNYHYGMRPDIAKIISVVPEFGCGVVPVRMRYLESSGAEQTIEYRSERACCSRIM</sequence>
<dbReference type="Proteomes" id="UP000887228">
    <property type="component" value="Unassembled WGS sequence"/>
</dbReference>
<organism evidence="1 3">
    <name type="scientific">Aquipseudomonas alcaligenes</name>
    <name type="common">Pseudomonas alcaligenes</name>
    <dbReference type="NCBI Taxonomy" id="43263"/>
    <lineage>
        <taxon>Bacteria</taxon>
        <taxon>Pseudomonadati</taxon>
        <taxon>Pseudomonadota</taxon>
        <taxon>Gammaproteobacteria</taxon>
        <taxon>Pseudomonadales</taxon>
        <taxon>Pseudomonadaceae</taxon>
        <taxon>Aquipseudomonas</taxon>
    </lineage>
</organism>
<protein>
    <submittedName>
        <fullName evidence="1">Uncharacterized protein</fullName>
    </submittedName>
</protein>
<accession>A0AA37FNL1</accession>
<evidence type="ECO:0000313" key="4">
    <source>
        <dbReference type="Proteomes" id="UP000887228"/>
    </source>
</evidence>
<reference evidence="1 4" key="1">
    <citation type="submission" date="2021-07" db="EMBL/GenBank/DDBJ databases">
        <title>Whole genome sequencing of carbapenem-resistant Pseudomonas spp. isolated in Japan.</title>
        <authorList>
            <person name="Suzuki M."/>
            <person name="Maehana S."/>
            <person name="Kitasato H."/>
        </authorList>
    </citation>
    <scope>NUCLEOTIDE SEQUENCE</scope>
    <source>
        <strain evidence="1">KAM435</strain>
        <strain evidence="2 4">KAM436</strain>
    </source>
</reference>
<evidence type="ECO:0000313" key="2">
    <source>
        <dbReference type="EMBL" id="GIZ95152.1"/>
    </source>
</evidence>
<evidence type="ECO:0000313" key="1">
    <source>
        <dbReference type="EMBL" id="GIZ90793.1"/>
    </source>
</evidence>